<proteinExistence type="predicted"/>
<dbReference type="InterPro" id="IPR043375">
    <property type="entry name" value="FSCB"/>
</dbReference>
<dbReference type="Pfam" id="PF02757">
    <property type="entry name" value="YLP"/>
    <property type="match status" value="15"/>
</dbReference>
<keyword evidence="3" id="KW-1185">Reference proteome</keyword>
<dbReference type="Proteomes" id="UP000268350">
    <property type="component" value="Unassembled WGS sequence"/>
</dbReference>
<dbReference type="GO" id="GO:0033234">
    <property type="term" value="P:negative regulation of protein sumoylation"/>
    <property type="evidence" value="ECO:0007669"/>
    <property type="project" value="InterPro"/>
</dbReference>
<protein>
    <recommendedName>
        <fullName evidence="4">Fibrous sheath CABYR-binding protein</fullName>
    </recommendedName>
</protein>
<accession>A0A3B0JAR1</accession>
<dbReference type="EMBL" id="OUUW01000002">
    <property type="protein sequence ID" value="SPP77553.1"/>
    <property type="molecule type" value="Genomic_DNA"/>
</dbReference>
<dbReference type="AlphaFoldDB" id="A0A3B0JAR1"/>
<dbReference type="PANTHER" id="PTHR36135">
    <property type="entry name" value="FIBROUS SHEATH CABYR-BINDING PROTEIN"/>
    <property type="match status" value="1"/>
</dbReference>
<sequence length="1043" mass="117824">MVNIAATGPPAIHQDYIQPFPFPFPHSLQKLFIACIFIAAATAAVIPVEQARHRRDVSEIVNEYVPPAEEVALDAPLGDIAHDSALVGEDGYRYKTVRRLKLRHRRDVSEIANDYLPPSEEVVTEAPLEEAPVEEASQDSAVLAADGYQYKTVRRLKYRQRRDVSEIANEYLPPSEEVATEAAIEEAPVEEASQDSAVLAADGYQYKTVRRLKYRQRRDVSEIANDYLPPSEEVVADEAPVEEVPVEEASQDSAVLADDGYQYKTVRRLKYRQRRDVSEIANEYLPPSEEVVTEAAIEEAPVEEASQDSAVLAADGYQYKTVRRLKYRQRRDVSEIANDYLPPSEEVAAEAPVEEVPVEEASQDSAVLADDGYQYKTVRRLKYRQRRDVSEIANDYLPPPEGVVAGETKTVERRKYRQRRDEPKYRQRRDVSEIANDYLPPSEEVATEAAIEEAPVEEASQDSAVLAADGYQYKTVRRLKYRQRRDVSEIANDYLPPSEEVATEAAIEEAPVEEASQDSAVLAADGYQYKTVRRLKYRQRRDVSEIANDYLPPSEEVAAEAPVEEVPVEEASQDSAVLADDGYQYKTVRRLKYRQRRDVSEIANEYLPPSEEVVTEAAIEEAPVEEASQDSAVLAADGYQYKTVRRLKYRQRRDVSEIANDYLPPSEEVVADEAPVEEVPVEEASQDSAVLADDGYQYKTVRRLKYRQRRDVSEIANDYLPPSEEVATEAAIEEAPVEEASQDSAVLAADGYQYKTVRRLKYRQRRDVSEIANDYLPPSEEVVTEAAIEEAPVEEASQDSAVLAADGYQYKTVRRLKYRQRRDVSEIANDYLPPSEEVAAEAPVEEVPVEEASQDSAVLAADGYQYKTVRRLKYRQRRDVSEIANDYLPPSEEVAAEAPVEEVPVEEASQDSAVLADDGYQYKTVRRLKYRQRRDVSEIANDYLPPSEEVVTEAPVEAVPVEESSQDSAVLAADGYQYKTVRRLKYRQRRDVSEISNDYLPAAEEVVDEAPVEEVAQDSAVLGDAGYQYKTVRRLKLRHRRAL</sequence>
<dbReference type="InterPro" id="IPR004019">
    <property type="entry name" value="YLP_motif"/>
</dbReference>
<name>A0A3B0JAR1_DROGU</name>
<dbReference type="GO" id="GO:0005509">
    <property type="term" value="F:calcium ion binding"/>
    <property type="evidence" value="ECO:0007669"/>
    <property type="project" value="InterPro"/>
</dbReference>
<dbReference type="STRING" id="7266.A0A3B0JAR1"/>
<dbReference type="OrthoDB" id="8069123at2759"/>
<evidence type="ECO:0008006" key="4">
    <source>
        <dbReference type="Google" id="ProtNLM"/>
    </source>
</evidence>
<evidence type="ECO:0000313" key="2">
    <source>
        <dbReference type="EMBL" id="SPP77553.1"/>
    </source>
</evidence>
<evidence type="ECO:0000313" key="3">
    <source>
        <dbReference type="Proteomes" id="UP000268350"/>
    </source>
</evidence>
<dbReference type="PANTHER" id="PTHR36135:SF1">
    <property type="entry name" value="FIBROUS SHEATH CABYR-BINDING PROTEIN"/>
    <property type="match status" value="1"/>
</dbReference>
<dbReference type="Pfam" id="PF02756">
    <property type="entry name" value="GYR"/>
    <property type="match status" value="17"/>
</dbReference>
<gene>
    <name evidence="2" type="ORF">DGUA_6G008248</name>
</gene>
<organism evidence="2 3">
    <name type="scientific">Drosophila guanche</name>
    <name type="common">Fruit fly</name>
    <dbReference type="NCBI Taxonomy" id="7266"/>
    <lineage>
        <taxon>Eukaryota</taxon>
        <taxon>Metazoa</taxon>
        <taxon>Ecdysozoa</taxon>
        <taxon>Arthropoda</taxon>
        <taxon>Hexapoda</taxon>
        <taxon>Insecta</taxon>
        <taxon>Pterygota</taxon>
        <taxon>Neoptera</taxon>
        <taxon>Endopterygota</taxon>
        <taxon>Diptera</taxon>
        <taxon>Brachycera</taxon>
        <taxon>Muscomorpha</taxon>
        <taxon>Ephydroidea</taxon>
        <taxon>Drosophilidae</taxon>
        <taxon>Drosophila</taxon>
        <taxon>Sophophora</taxon>
    </lineage>
</organism>
<evidence type="ECO:0000256" key="1">
    <source>
        <dbReference type="SAM" id="MobiDB-lite"/>
    </source>
</evidence>
<dbReference type="SMART" id="SM00713">
    <property type="entry name" value="GYR"/>
    <property type="match status" value="18"/>
</dbReference>
<feature type="compositionally biased region" description="Acidic residues" evidence="1">
    <location>
        <begin position="562"/>
        <end position="572"/>
    </location>
</feature>
<feature type="region of interest" description="Disordered" evidence="1">
    <location>
        <begin position="555"/>
        <end position="575"/>
    </location>
</feature>
<dbReference type="InterPro" id="IPR004011">
    <property type="entry name" value="Gyr_motif"/>
</dbReference>
<reference evidence="3" key="1">
    <citation type="submission" date="2018-01" db="EMBL/GenBank/DDBJ databases">
        <authorList>
            <person name="Alioto T."/>
            <person name="Alioto T."/>
        </authorList>
    </citation>
    <scope>NUCLEOTIDE SEQUENCE [LARGE SCALE GENOMIC DNA]</scope>
</reference>